<dbReference type="GO" id="GO:0019464">
    <property type="term" value="P:glycine decarboxylation via glycine cleavage system"/>
    <property type="evidence" value="ECO:0007669"/>
    <property type="project" value="UniProtKB-UniRule"/>
</dbReference>
<evidence type="ECO:0000256" key="5">
    <source>
        <dbReference type="ARBA" id="ARBA00031395"/>
    </source>
</evidence>
<dbReference type="eggNOG" id="COG0404">
    <property type="taxonomic scope" value="Bacteria"/>
</dbReference>
<dbReference type="GO" id="GO:0005960">
    <property type="term" value="C:glycine cleavage complex"/>
    <property type="evidence" value="ECO:0007669"/>
    <property type="project" value="InterPro"/>
</dbReference>
<feature type="binding site" evidence="8">
    <location>
        <position position="206"/>
    </location>
    <ligand>
        <name>substrate</name>
    </ligand>
</feature>
<dbReference type="Gene3D" id="4.10.1250.10">
    <property type="entry name" value="Aminomethyltransferase fragment"/>
    <property type="match status" value="1"/>
</dbReference>
<evidence type="ECO:0000256" key="3">
    <source>
        <dbReference type="ARBA" id="ARBA00022576"/>
    </source>
</evidence>
<comment type="subunit">
    <text evidence="7">The glycine cleavage system is composed of four proteins: P, T, L and H.</text>
</comment>
<dbReference type="AlphaFoldDB" id="A0A0A1Z8C5"/>
<dbReference type="Gene3D" id="2.40.30.110">
    <property type="entry name" value="Aminomethyltransferase beta-barrel domains"/>
    <property type="match status" value="1"/>
</dbReference>
<dbReference type="FunFam" id="4.10.1250.10:FF:000001">
    <property type="entry name" value="Aminomethyltransferase"/>
    <property type="match status" value="1"/>
</dbReference>
<dbReference type="InterPro" id="IPR006223">
    <property type="entry name" value="GcvT"/>
</dbReference>
<evidence type="ECO:0000256" key="1">
    <source>
        <dbReference type="ARBA" id="ARBA00008609"/>
    </source>
</evidence>
<keyword evidence="4 7" id="KW-0808">Transferase</keyword>
<dbReference type="Proteomes" id="UP000030598">
    <property type="component" value="Unassembled WGS sequence"/>
</dbReference>
<dbReference type="EC" id="2.1.2.10" evidence="2 7"/>
<dbReference type="GO" id="GO:0008168">
    <property type="term" value="F:methyltransferase activity"/>
    <property type="evidence" value="ECO:0007669"/>
    <property type="project" value="UniProtKB-KW"/>
</dbReference>
<evidence type="ECO:0000256" key="6">
    <source>
        <dbReference type="ARBA" id="ARBA00047665"/>
    </source>
</evidence>
<proteinExistence type="inferred from homology"/>
<accession>A0A0A1Z8C5</accession>
<dbReference type="InterPro" id="IPR028896">
    <property type="entry name" value="GcvT/YgfZ/DmdA"/>
</dbReference>
<dbReference type="GO" id="GO:0004047">
    <property type="term" value="F:aminomethyltransferase activity"/>
    <property type="evidence" value="ECO:0007669"/>
    <property type="project" value="UniProtKB-UniRule"/>
</dbReference>
<organism evidence="11 12">
    <name type="scientific">Prochlorococcus marinus str. GP2</name>
    <dbReference type="NCBI Taxonomy" id="59925"/>
    <lineage>
        <taxon>Bacteria</taxon>
        <taxon>Bacillati</taxon>
        <taxon>Cyanobacteriota</taxon>
        <taxon>Cyanophyceae</taxon>
        <taxon>Synechococcales</taxon>
        <taxon>Prochlorococcaceae</taxon>
        <taxon>Prochlorococcus</taxon>
    </lineage>
</organism>
<dbReference type="GO" id="GO:0008483">
    <property type="term" value="F:transaminase activity"/>
    <property type="evidence" value="ECO:0007669"/>
    <property type="project" value="UniProtKB-KW"/>
</dbReference>
<evidence type="ECO:0000256" key="2">
    <source>
        <dbReference type="ARBA" id="ARBA00012616"/>
    </source>
</evidence>
<comment type="function">
    <text evidence="7">The glycine cleavage system catalyzes the degradation of glycine.</text>
</comment>
<comment type="caution">
    <text evidence="11">The sequence shown here is derived from an EMBL/GenBank/DDBJ whole genome shotgun (WGS) entry which is preliminary data.</text>
</comment>
<evidence type="ECO:0000313" key="12">
    <source>
        <dbReference type="Proteomes" id="UP000030598"/>
    </source>
</evidence>
<keyword evidence="3 7" id="KW-0032">Aminotransferase</keyword>
<dbReference type="InterPro" id="IPR027266">
    <property type="entry name" value="TrmE/GcvT-like"/>
</dbReference>
<dbReference type="Pfam" id="PF01571">
    <property type="entry name" value="GCV_T"/>
    <property type="match status" value="1"/>
</dbReference>
<dbReference type="NCBIfam" id="NF001567">
    <property type="entry name" value="PRK00389.1"/>
    <property type="match status" value="1"/>
</dbReference>
<reference evidence="12" key="1">
    <citation type="journal article" date="2014" name="Sci. Data">
        <title>Genomes of diverse isolates of the marine cyanobacterium Prochlorococcus.</title>
        <authorList>
            <person name="Biller S."/>
            <person name="Berube P."/>
            <person name="Thompson J."/>
            <person name="Kelly L."/>
            <person name="Roggensack S."/>
            <person name="Awad L."/>
            <person name="Roache-Johnson K."/>
            <person name="Ding H."/>
            <person name="Giovannoni S.J."/>
            <person name="Moore L.R."/>
            <person name="Chisholm S.W."/>
        </authorList>
    </citation>
    <scope>NUCLEOTIDE SEQUENCE [LARGE SCALE GENOMIC DNA]</scope>
    <source>
        <strain evidence="12">GP2</strain>
    </source>
</reference>
<dbReference type="RefSeq" id="WP_032525193.1">
    <property type="nucleotide sequence ID" value="NZ_CP138934.1"/>
</dbReference>
<evidence type="ECO:0000256" key="8">
    <source>
        <dbReference type="PIRSR" id="PIRSR006487-1"/>
    </source>
</evidence>
<dbReference type="InterPro" id="IPR029043">
    <property type="entry name" value="GcvT/YgfZ_C"/>
</dbReference>
<dbReference type="InterPro" id="IPR013977">
    <property type="entry name" value="GcvT_C"/>
</dbReference>
<feature type="domain" description="Aminomethyltransferase C-terminal" evidence="10">
    <location>
        <begin position="289"/>
        <end position="367"/>
    </location>
</feature>
<dbReference type="FunFam" id="2.40.30.110:FF:000003">
    <property type="entry name" value="Aminomethyltransferase"/>
    <property type="match status" value="1"/>
</dbReference>
<dbReference type="Pfam" id="PF08669">
    <property type="entry name" value="GCV_T_C"/>
    <property type="match status" value="1"/>
</dbReference>
<dbReference type="NCBIfam" id="TIGR00528">
    <property type="entry name" value="gcvT"/>
    <property type="match status" value="1"/>
</dbReference>
<dbReference type="EMBL" id="JNAH01000008">
    <property type="protein sequence ID" value="KGF85750.1"/>
    <property type="molecule type" value="Genomic_DNA"/>
</dbReference>
<dbReference type="InterPro" id="IPR022903">
    <property type="entry name" value="GcvT_bac"/>
</dbReference>
<evidence type="ECO:0000256" key="7">
    <source>
        <dbReference type="HAMAP-Rule" id="MF_00259"/>
    </source>
</evidence>
<feature type="domain" description="GCVT N-terminal" evidence="9">
    <location>
        <begin position="8"/>
        <end position="268"/>
    </location>
</feature>
<dbReference type="SUPFAM" id="SSF101790">
    <property type="entry name" value="Aminomethyltransferase beta-barrel domain"/>
    <property type="match status" value="1"/>
</dbReference>
<sequence length="370" mass="41903">MDLRKSPLYSKYAESNAKLVNFAGWEMPISFSGLIKEHESVRSSAGLFDISHMGVISVKGINPKDYIQKLFPTNLYFFSEGQGLYTVMLNDKGGIIDDLIIYDLGIQENNISELLLIVNASRYEEDFQWIKNNLTKYEISITNFKKDKVLLALQGRNSFNLFEEWIESSISHIPNFGCEYKIFEHISPKEKIFFSKTGYTGENGLEILLSKKAAINLWDFLISKNVAPCGLGARDTLRLEAGMHLYGQDINEETSPYEAGLGWLVHLENNHEFFGRRFLEEQSRLGIQKKLVGLSIEGKAIGRKGCAVIKDGENIGTITSGSWSPTKQKAIAFAYIHTSHALINNEVQILIRGKKFKGVITKRAFYKKNY</sequence>
<evidence type="ECO:0000256" key="4">
    <source>
        <dbReference type="ARBA" id="ARBA00022679"/>
    </source>
</evidence>
<dbReference type="GO" id="GO:0005829">
    <property type="term" value="C:cytosol"/>
    <property type="evidence" value="ECO:0007669"/>
    <property type="project" value="TreeGrafter"/>
</dbReference>
<dbReference type="PANTHER" id="PTHR43757:SF2">
    <property type="entry name" value="AMINOMETHYLTRANSFERASE, MITOCHONDRIAL"/>
    <property type="match status" value="1"/>
</dbReference>
<evidence type="ECO:0000259" key="10">
    <source>
        <dbReference type="Pfam" id="PF08669"/>
    </source>
</evidence>
<dbReference type="Gene3D" id="3.30.70.1400">
    <property type="entry name" value="Aminomethyltransferase beta-barrel domains"/>
    <property type="match status" value="1"/>
</dbReference>
<dbReference type="OrthoDB" id="9774591at2"/>
<dbReference type="PANTHER" id="PTHR43757">
    <property type="entry name" value="AMINOMETHYLTRANSFERASE"/>
    <property type="match status" value="1"/>
</dbReference>
<comment type="catalytic activity">
    <reaction evidence="6 7">
        <text>N(6)-[(R)-S(8)-aminomethyldihydrolipoyl]-L-lysyl-[protein] + (6S)-5,6,7,8-tetrahydrofolate = N(6)-[(R)-dihydrolipoyl]-L-lysyl-[protein] + (6R)-5,10-methylene-5,6,7,8-tetrahydrofolate + NH4(+)</text>
        <dbReference type="Rhea" id="RHEA:16945"/>
        <dbReference type="Rhea" id="RHEA-COMP:10475"/>
        <dbReference type="Rhea" id="RHEA-COMP:10492"/>
        <dbReference type="ChEBI" id="CHEBI:15636"/>
        <dbReference type="ChEBI" id="CHEBI:28938"/>
        <dbReference type="ChEBI" id="CHEBI:57453"/>
        <dbReference type="ChEBI" id="CHEBI:83100"/>
        <dbReference type="ChEBI" id="CHEBI:83143"/>
        <dbReference type="EC" id="2.1.2.10"/>
    </reaction>
</comment>
<dbReference type="GO" id="GO:0032259">
    <property type="term" value="P:methylation"/>
    <property type="evidence" value="ECO:0007669"/>
    <property type="project" value="UniProtKB-KW"/>
</dbReference>
<dbReference type="Gene3D" id="3.30.1360.120">
    <property type="entry name" value="Probable tRNA modification gtpase trme, domain 1"/>
    <property type="match status" value="1"/>
</dbReference>
<name>A0A0A1Z8C5_PROMR</name>
<dbReference type="SUPFAM" id="SSF103025">
    <property type="entry name" value="Folate-binding domain"/>
    <property type="match status" value="1"/>
</dbReference>
<evidence type="ECO:0000313" key="11">
    <source>
        <dbReference type="EMBL" id="KGF85750.1"/>
    </source>
</evidence>
<dbReference type="PIRSF" id="PIRSF006487">
    <property type="entry name" value="GcvT"/>
    <property type="match status" value="1"/>
</dbReference>
<protein>
    <recommendedName>
        <fullName evidence="2 7">Aminomethyltransferase</fullName>
        <ecNumber evidence="2 7">2.1.2.10</ecNumber>
    </recommendedName>
    <alternativeName>
        <fullName evidence="5 7">Glycine cleavage system T protein</fullName>
    </alternativeName>
</protein>
<comment type="similarity">
    <text evidence="1 7">Belongs to the GcvT family.</text>
</comment>
<dbReference type="InterPro" id="IPR006222">
    <property type="entry name" value="GCVT_N"/>
</dbReference>
<gene>
    <name evidence="7" type="primary">gcvT</name>
    <name evidence="11" type="ORF">EU91_1853</name>
</gene>
<dbReference type="HAMAP" id="MF_00259">
    <property type="entry name" value="GcvT"/>
    <property type="match status" value="1"/>
</dbReference>
<dbReference type="STRING" id="59925.EU91_1853"/>
<evidence type="ECO:0000259" key="9">
    <source>
        <dbReference type="Pfam" id="PF01571"/>
    </source>
</evidence>
<keyword evidence="11" id="KW-0489">Methyltransferase</keyword>